<feature type="compositionally biased region" description="Basic residues" evidence="1">
    <location>
        <begin position="292"/>
        <end position="304"/>
    </location>
</feature>
<feature type="region of interest" description="Disordered" evidence="1">
    <location>
        <begin position="111"/>
        <end position="304"/>
    </location>
</feature>
<feature type="compositionally biased region" description="Basic and acidic residues" evidence="1">
    <location>
        <begin position="223"/>
        <end position="264"/>
    </location>
</feature>
<comment type="caution">
    <text evidence="2">The sequence shown here is derived from an EMBL/GenBank/DDBJ whole genome shotgun (WGS) entry which is preliminary data.</text>
</comment>
<protein>
    <submittedName>
        <fullName evidence="2">Uncharacterized protein</fullName>
    </submittedName>
</protein>
<evidence type="ECO:0000313" key="3">
    <source>
        <dbReference type="Proteomes" id="UP000266841"/>
    </source>
</evidence>
<organism evidence="2 3">
    <name type="scientific">Thalassiosira oceanica</name>
    <name type="common">Marine diatom</name>
    <dbReference type="NCBI Taxonomy" id="159749"/>
    <lineage>
        <taxon>Eukaryota</taxon>
        <taxon>Sar</taxon>
        <taxon>Stramenopiles</taxon>
        <taxon>Ochrophyta</taxon>
        <taxon>Bacillariophyta</taxon>
        <taxon>Coscinodiscophyceae</taxon>
        <taxon>Thalassiosirophycidae</taxon>
        <taxon>Thalassiosirales</taxon>
        <taxon>Thalassiosiraceae</taxon>
        <taxon>Thalassiosira</taxon>
    </lineage>
</organism>
<feature type="compositionally biased region" description="Basic residues" evidence="1">
    <location>
        <begin position="197"/>
        <end position="206"/>
    </location>
</feature>
<dbReference type="EMBL" id="AGNL01033683">
    <property type="protein sequence ID" value="EJK55609.1"/>
    <property type="molecule type" value="Genomic_DNA"/>
</dbReference>
<feature type="region of interest" description="Disordered" evidence="1">
    <location>
        <begin position="1"/>
        <end position="58"/>
    </location>
</feature>
<feature type="compositionally biased region" description="Low complexity" evidence="1">
    <location>
        <begin position="167"/>
        <end position="177"/>
    </location>
</feature>
<reference evidence="2 3" key="1">
    <citation type="journal article" date="2012" name="Genome Biol.">
        <title>Genome and low-iron response of an oceanic diatom adapted to chronic iron limitation.</title>
        <authorList>
            <person name="Lommer M."/>
            <person name="Specht M."/>
            <person name="Roy A.S."/>
            <person name="Kraemer L."/>
            <person name="Andreson R."/>
            <person name="Gutowska M.A."/>
            <person name="Wolf J."/>
            <person name="Bergner S.V."/>
            <person name="Schilhabel M.B."/>
            <person name="Klostermeier U.C."/>
            <person name="Beiko R.G."/>
            <person name="Rosenstiel P."/>
            <person name="Hippler M."/>
            <person name="Laroche J."/>
        </authorList>
    </citation>
    <scope>NUCLEOTIDE SEQUENCE [LARGE SCALE GENOMIC DNA]</scope>
    <source>
        <strain evidence="2 3">CCMP1005</strain>
    </source>
</reference>
<feature type="non-terminal residue" evidence="2">
    <location>
        <position position="1"/>
    </location>
</feature>
<dbReference type="AlphaFoldDB" id="K0RTB8"/>
<feature type="compositionally biased region" description="Pro residues" evidence="1">
    <location>
        <begin position="179"/>
        <end position="188"/>
    </location>
</feature>
<keyword evidence="3" id="KW-1185">Reference proteome</keyword>
<dbReference type="Proteomes" id="UP000266841">
    <property type="component" value="Unassembled WGS sequence"/>
</dbReference>
<feature type="compositionally biased region" description="Basic residues" evidence="1">
    <location>
        <begin position="111"/>
        <end position="122"/>
    </location>
</feature>
<name>K0RTB8_THAOC</name>
<gene>
    <name evidence="2" type="ORF">THAOC_24645</name>
</gene>
<sequence length="304" mass="33048">GRNGERPRKRRRTSRSGGEGERSASTPNGKSRRGGADEDDPFSVLGAGPGRCEDRRPPAYVHRVHCDYGTGGRPPPGGPVVVSEELDGRVCPATGADCGTDGRLMRRLVRLSARKGGGRVRPGRAGEAPRRPPGVDSQSPRRGFRLRAPPLRGRPGRRARRRRRRASAAGEAASGAPVLQPPDEPSPHPARVGDRRRPLRDRRRRVAVGDVVGPPRRVRRRDARREVVHEALERVREEGPRRVRPGRGEDVHGLRQGEGGRDEGGGAEDGAGQAHVQPLGPRGGVVGEGRGVPRRVRRRVRREA</sequence>
<feature type="compositionally biased region" description="Gly residues" evidence="1">
    <location>
        <begin position="281"/>
        <end position="290"/>
    </location>
</feature>
<feature type="compositionally biased region" description="Basic residues" evidence="1">
    <location>
        <begin position="154"/>
        <end position="166"/>
    </location>
</feature>
<accession>K0RTB8</accession>
<proteinExistence type="predicted"/>
<evidence type="ECO:0000256" key="1">
    <source>
        <dbReference type="SAM" id="MobiDB-lite"/>
    </source>
</evidence>
<evidence type="ECO:0000313" key="2">
    <source>
        <dbReference type="EMBL" id="EJK55609.1"/>
    </source>
</evidence>